<gene>
    <name evidence="2" type="ORF">ENJ03_04175</name>
</gene>
<dbReference type="Pfam" id="PF13524">
    <property type="entry name" value="Glyco_trans_1_2"/>
    <property type="match status" value="1"/>
</dbReference>
<accession>A0A7V1I4T7</accession>
<dbReference type="EMBL" id="DRKW01000244">
    <property type="protein sequence ID" value="HEB74397.1"/>
    <property type="molecule type" value="Genomic_DNA"/>
</dbReference>
<feature type="non-terminal residue" evidence="2">
    <location>
        <position position="1"/>
    </location>
</feature>
<name>A0A7V1I4T7_DESA2</name>
<dbReference type="Proteomes" id="UP000886268">
    <property type="component" value="Unassembled WGS sequence"/>
</dbReference>
<protein>
    <submittedName>
        <fullName evidence="2">Glycosyltransferase family 1 protein</fullName>
    </submittedName>
</protein>
<reference evidence="2" key="1">
    <citation type="journal article" date="2020" name="mSystems">
        <title>Genome- and Community-Level Interaction Insights into Carbon Utilization and Element Cycling Functions of Hydrothermarchaeota in Hydrothermal Sediment.</title>
        <authorList>
            <person name="Zhou Z."/>
            <person name="Liu Y."/>
            <person name="Xu W."/>
            <person name="Pan J."/>
            <person name="Luo Z.H."/>
            <person name="Li M."/>
        </authorList>
    </citation>
    <scope>NUCLEOTIDE SEQUENCE [LARGE SCALE GENOMIC DNA]</scope>
    <source>
        <strain evidence="2">HyVt-45</strain>
    </source>
</reference>
<dbReference type="InterPro" id="IPR055259">
    <property type="entry name" value="YkvP/CgeB_Glyco_trans-like"/>
</dbReference>
<proteinExistence type="predicted"/>
<evidence type="ECO:0000259" key="1">
    <source>
        <dbReference type="Pfam" id="PF13524"/>
    </source>
</evidence>
<dbReference type="AlphaFoldDB" id="A0A7V1I4T7"/>
<feature type="domain" description="Spore protein YkvP/CgeB glycosyl transferase-like" evidence="1">
    <location>
        <begin position="3"/>
        <end position="61"/>
    </location>
</feature>
<comment type="caution">
    <text evidence="2">The sequence shown here is derived from an EMBL/GenBank/DDBJ whole genome shotgun (WGS) entry which is preliminary data.</text>
</comment>
<organism evidence="2">
    <name type="scientific">Desulfofervidus auxilii</name>
    <dbReference type="NCBI Taxonomy" id="1621989"/>
    <lineage>
        <taxon>Bacteria</taxon>
        <taxon>Pseudomonadati</taxon>
        <taxon>Thermodesulfobacteriota</taxon>
        <taxon>Candidatus Desulfofervidia</taxon>
        <taxon>Candidatus Desulfofervidales</taxon>
        <taxon>Candidatus Desulfofervidaceae</taxon>
        <taxon>Candidatus Desulfofervidus</taxon>
    </lineage>
</organism>
<sequence>HLKLFEEGKEAEFFSTKKELLEKVRYYLEHEEERKHIARAGRERCLRSGYSYHERIRRMLEVAVSLGMNR</sequence>
<evidence type="ECO:0000313" key="2">
    <source>
        <dbReference type="EMBL" id="HEB74397.1"/>
    </source>
</evidence>